<protein>
    <submittedName>
        <fullName evidence="7">NRAMP-like transporter smf-3</fullName>
    </submittedName>
</protein>
<dbReference type="NCBIfam" id="TIGR01197">
    <property type="entry name" value="nramp"/>
    <property type="match status" value="1"/>
</dbReference>
<dbReference type="GO" id="GO:0015086">
    <property type="term" value="F:cadmium ion transmembrane transporter activity"/>
    <property type="evidence" value="ECO:0007669"/>
    <property type="project" value="TreeGrafter"/>
</dbReference>
<dbReference type="EMBL" id="JAPEVA010000016">
    <property type="protein sequence ID" value="KAJ4408266.1"/>
    <property type="molecule type" value="Genomic_DNA"/>
</dbReference>
<dbReference type="NCBIfam" id="NF037982">
    <property type="entry name" value="Nramp_1"/>
    <property type="match status" value="1"/>
</dbReference>
<feature type="transmembrane region" description="Helical" evidence="6">
    <location>
        <begin position="162"/>
        <end position="184"/>
    </location>
</feature>
<feature type="transmembrane region" description="Helical" evidence="6">
    <location>
        <begin position="384"/>
        <end position="409"/>
    </location>
</feature>
<evidence type="ECO:0000313" key="8">
    <source>
        <dbReference type="Proteomes" id="UP001140510"/>
    </source>
</evidence>
<comment type="subcellular location">
    <subcellularLocation>
        <location evidence="1">Membrane</location>
        <topology evidence="1">Multi-pass membrane protein</topology>
    </subcellularLocation>
</comment>
<feature type="transmembrane region" description="Helical" evidence="6">
    <location>
        <begin position="205"/>
        <end position="230"/>
    </location>
</feature>
<evidence type="ECO:0000256" key="3">
    <source>
        <dbReference type="ARBA" id="ARBA00022989"/>
    </source>
</evidence>
<dbReference type="OrthoDB" id="409173at2759"/>
<dbReference type="GO" id="GO:0005886">
    <property type="term" value="C:plasma membrane"/>
    <property type="evidence" value="ECO:0007669"/>
    <property type="project" value="TreeGrafter"/>
</dbReference>
<feature type="region of interest" description="Disordered" evidence="5">
    <location>
        <begin position="1"/>
        <end position="29"/>
    </location>
</feature>
<evidence type="ECO:0000256" key="5">
    <source>
        <dbReference type="SAM" id="MobiDB-lite"/>
    </source>
</evidence>
<keyword evidence="8" id="KW-1185">Reference proteome</keyword>
<keyword evidence="4 6" id="KW-0472">Membrane</keyword>
<evidence type="ECO:0000313" key="7">
    <source>
        <dbReference type="EMBL" id="KAJ4408266.1"/>
    </source>
</evidence>
<evidence type="ECO:0000256" key="4">
    <source>
        <dbReference type="ARBA" id="ARBA00023136"/>
    </source>
</evidence>
<evidence type="ECO:0000256" key="6">
    <source>
        <dbReference type="SAM" id="Phobius"/>
    </source>
</evidence>
<reference evidence="7" key="1">
    <citation type="submission" date="2022-10" db="EMBL/GenBank/DDBJ databases">
        <title>Tapping the CABI collections for fungal endophytes: first genome assemblies for Collariella, Neodidymelliopsis, Ascochyta clinopodiicola, Didymella pomorum, Didymosphaeria variabile, Neocosmospora piperis and Neocucurbitaria cava.</title>
        <authorList>
            <person name="Hill R."/>
        </authorList>
    </citation>
    <scope>NUCLEOTIDE SEQUENCE</scope>
    <source>
        <strain evidence="7">IMI 355091</strain>
    </source>
</reference>
<comment type="caution">
    <text evidence="7">The sequence shown here is derived from an EMBL/GenBank/DDBJ whole genome shotgun (WGS) entry which is preliminary data.</text>
</comment>
<dbReference type="Proteomes" id="UP001140510">
    <property type="component" value="Unassembled WGS sequence"/>
</dbReference>
<dbReference type="GO" id="GO:0005384">
    <property type="term" value="F:manganese ion transmembrane transporter activity"/>
    <property type="evidence" value="ECO:0007669"/>
    <property type="project" value="TreeGrafter"/>
</dbReference>
<feature type="transmembrane region" description="Helical" evidence="6">
    <location>
        <begin position="429"/>
        <end position="454"/>
    </location>
</feature>
<keyword evidence="3 6" id="KW-1133">Transmembrane helix</keyword>
<sequence length="587" mass="63108">MNCPSRTDPEIPDGHNQSPNALNSDATTRADLGFVANTRARDDHRIDCHNADDDMGIDQRQAAEEDGGLRPKAFASIHRRSDAARKNEPNVAQVAIRPSAIFSVEQDVVDPKRRGGIVGGAVEVVRKYLKFVGPGFMVAVAYIDPGNYATDVAAGASFQYKLLFIVLMSNIFAIFLQTLCIKLGSVTGMNLAENCKAHLPPWLNYILYFFAESAIIATDIAEVIGTAIALNILIKVPLVAGCAISIVDVLIILLFYSPSGTMRAIRGFETFVALLVLGVVICFCFELSKIHASVGEVFYGYVPSSTLVKSQALYQACGILGATVMPHSLYLGSGIVQPRLREYDDQHNLIPARDTDADSLSDDLKYRPSLAAIKHCMNYSIAELAISLFTFALFVNSAILIVSGASLYGQEEATDADLFSIHSLLSKSIAPIAGTLFALALLLSGTSAGIVCTIAGQMVSEGQLNWTMKPWLRRLMTRSISITPSIIIAGAVGQEGLSKALNGSQFALSVILPFVSAPLIWFTCRAQYMKVAVRPDADGARAEGDSNTDGFVQMRNHWITAAFAVVIWGVIVVMNVAALVFAGMGVA</sequence>
<feature type="transmembrane region" description="Helical" evidence="6">
    <location>
        <begin position="475"/>
        <end position="494"/>
    </location>
</feature>
<dbReference type="Pfam" id="PF01566">
    <property type="entry name" value="Nramp"/>
    <property type="match status" value="1"/>
</dbReference>
<feature type="compositionally biased region" description="Polar residues" evidence="5">
    <location>
        <begin position="15"/>
        <end position="27"/>
    </location>
</feature>
<dbReference type="GO" id="GO:0030026">
    <property type="term" value="P:intracellular manganese ion homeostasis"/>
    <property type="evidence" value="ECO:0007669"/>
    <property type="project" value="TreeGrafter"/>
</dbReference>
<feature type="transmembrane region" description="Helical" evidence="6">
    <location>
        <begin position="561"/>
        <end position="584"/>
    </location>
</feature>
<keyword evidence="2 6" id="KW-0812">Transmembrane</keyword>
<dbReference type="HAMAP" id="MF_00221">
    <property type="entry name" value="NRAMP"/>
    <property type="match status" value="1"/>
</dbReference>
<dbReference type="PANTHER" id="PTHR11706:SF101">
    <property type="entry name" value="MANGANESE TRANSPORTER SMF1"/>
    <property type="match status" value="1"/>
</dbReference>
<dbReference type="InterPro" id="IPR001046">
    <property type="entry name" value="NRAMP_fam"/>
</dbReference>
<evidence type="ECO:0000256" key="1">
    <source>
        <dbReference type="ARBA" id="ARBA00004141"/>
    </source>
</evidence>
<feature type="transmembrane region" description="Helical" evidence="6">
    <location>
        <begin position="506"/>
        <end position="524"/>
    </location>
</feature>
<name>A0A9W9D967_9PLEO</name>
<dbReference type="GO" id="GO:0034755">
    <property type="term" value="P:iron ion transmembrane transport"/>
    <property type="evidence" value="ECO:0007669"/>
    <property type="project" value="TreeGrafter"/>
</dbReference>
<dbReference type="AlphaFoldDB" id="A0A9W9D967"/>
<dbReference type="PANTHER" id="PTHR11706">
    <property type="entry name" value="SOLUTE CARRIER PROTEIN FAMILY 11 MEMBER"/>
    <property type="match status" value="1"/>
</dbReference>
<feature type="transmembrane region" description="Helical" evidence="6">
    <location>
        <begin position="312"/>
        <end position="331"/>
    </location>
</feature>
<gene>
    <name evidence="7" type="primary">SMF3</name>
    <name evidence="7" type="ORF">N0V91_003269</name>
</gene>
<feature type="transmembrane region" description="Helical" evidence="6">
    <location>
        <begin position="268"/>
        <end position="292"/>
    </location>
</feature>
<accession>A0A9W9D967</accession>
<proteinExistence type="inferred from homology"/>
<dbReference type="PRINTS" id="PR00447">
    <property type="entry name" value="NATRESASSCMP"/>
</dbReference>
<feature type="transmembrane region" description="Helical" evidence="6">
    <location>
        <begin position="236"/>
        <end position="256"/>
    </location>
</feature>
<evidence type="ECO:0000256" key="2">
    <source>
        <dbReference type="ARBA" id="ARBA00022692"/>
    </source>
</evidence>
<organism evidence="7 8">
    <name type="scientific">Didymella pomorum</name>
    <dbReference type="NCBI Taxonomy" id="749634"/>
    <lineage>
        <taxon>Eukaryota</taxon>
        <taxon>Fungi</taxon>
        <taxon>Dikarya</taxon>
        <taxon>Ascomycota</taxon>
        <taxon>Pezizomycotina</taxon>
        <taxon>Dothideomycetes</taxon>
        <taxon>Pleosporomycetidae</taxon>
        <taxon>Pleosporales</taxon>
        <taxon>Pleosporineae</taxon>
        <taxon>Didymellaceae</taxon>
        <taxon>Didymella</taxon>
    </lineage>
</organism>